<dbReference type="EMBL" id="CP001574">
    <property type="protein sequence ID" value="ACO68743.1"/>
    <property type="molecule type" value="Genomic_DNA"/>
</dbReference>
<feature type="region of interest" description="Disordered" evidence="1">
    <location>
        <begin position="218"/>
        <end position="237"/>
    </location>
</feature>
<keyword evidence="4" id="KW-1185">Reference proteome</keyword>
<proteinExistence type="predicted"/>
<dbReference type="InterPro" id="IPR001853">
    <property type="entry name" value="DSBA-like_thioredoxin_dom"/>
</dbReference>
<dbReference type="OMA" id="FLEPHYD"/>
<evidence type="ECO:0000256" key="1">
    <source>
        <dbReference type="SAM" id="MobiDB-lite"/>
    </source>
</evidence>
<dbReference type="GO" id="GO:0016491">
    <property type="term" value="F:oxidoreductase activity"/>
    <property type="evidence" value="ECO:0007669"/>
    <property type="project" value="InterPro"/>
</dbReference>
<protein>
    <submittedName>
        <fullName evidence="3">DSBA oxidoreductase</fullName>
    </submittedName>
</protein>
<dbReference type="Pfam" id="PF01323">
    <property type="entry name" value="DSBA"/>
    <property type="match status" value="1"/>
</dbReference>
<evidence type="ECO:0000259" key="2">
    <source>
        <dbReference type="Pfam" id="PF01323"/>
    </source>
</evidence>
<dbReference type="GeneID" id="8250027"/>
<dbReference type="AlphaFoldDB" id="C1FD87"/>
<dbReference type="KEGG" id="mis:MICPUN_113916"/>
<evidence type="ECO:0000313" key="4">
    <source>
        <dbReference type="Proteomes" id="UP000002009"/>
    </source>
</evidence>
<dbReference type="PANTHER" id="PTHR13887">
    <property type="entry name" value="GLUTATHIONE S-TRANSFERASE KAPPA"/>
    <property type="match status" value="1"/>
</dbReference>
<feature type="domain" description="DSBA-like thioredoxin" evidence="2">
    <location>
        <begin position="61"/>
        <end position="185"/>
    </location>
</feature>
<evidence type="ECO:0000313" key="3">
    <source>
        <dbReference type="EMBL" id="ACO68743.1"/>
    </source>
</evidence>
<dbReference type="RefSeq" id="XP_002507485.1">
    <property type="nucleotide sequence ID" value="XM_002507439.1"/>
</dbReference>
<dbReference type="Gene3D" id="3.40.30.10">
    <property type="entry name" value="Glutaredoxin"/>
    <property type="match status" value="1"/>
</dbReference>
<dbReference type="PANTHER" id="PTHR13887:SF41">
    <property type="entry name" value="THIOREDOXIN SUPERFAMILY PROTEIN"/>
    <property type="match status" value="1"/>
</dbReference>
<dbReference type="InterPro" id="IPR036249">
    <property type="entry name" value="Thioredoxin-like_sf"/>
</dbReference>
<dbReference type="InParanoid" id="C1FD87"/>
<dbReference type="SUPFAM" id="SSF52833">
    <property type="entry name" value="Thioredoxin-like"/>
    <property type="match status" value="1"/>
</dbReference>
<dbReference type="OrthoDB" id="1930760at2759"/>
<dbReference type="Proteomes" id="UP000002009">
    <property type="component" value="Chromosome 1"/>
</dbReference>
<accession>C1FD87</accession>
<gene>
    <name evidence="3" type="ORF">MICPUN_113916</name>
</gene>
<organism evidence="3 4">
    <name type="scientific">Micromonas commoda (strain RCC299 / NOUM17 / CCMP2709)</name>
    <name type="common">Picoplanktonic green alga</name>
    <dbReference type="NCBI Taxonomy" id="296587"/>
    <lineage>
        <taxon>Eukaryota</taxon>
        <taxon>Viridiplantae</taxon>
        <taxon>Chlorophyta</taxon>
        <taxon>Mamiellophyceae</taxon>
        <taxon>Mamiellales</taxon>
        <taxon>Mamiellaceae</taxon>
        <taxon>Micromonas</taxon>
    </lineage>
</organism>
<sequence>MDEVMQMPMDRSNPLRFFVLRVPFFLEPHYDRDASWHETNRERLERKWGGKASFVAQKQRHRLKERGQEVGIQHFNLDRLASNTLASHRVVQWMTKLYGCVASEALYNELNHNHFIEGMKLNDSSLLCQAATTAGADYIACDAFLASNEGIVEIEQTQVVLERLGISSIPTFLIGGKVIISGAVHSSELVRVFREIEKAGIGAPDTVFADTLKIPNHMRQSTLPPPEKDFSIRPASF</sequence>
<name>C1FD87_MICCC</name>
<reference evidence="3 4" key="1">
    <citation type="journal article" date="2009" name="Science">
        <title>Green evolution and dynamic adaptations revealed by genomes of the marine picoeukaryotes Micromonas.</title>
        <authorList>
            <person name="Worden A.Z."/>
            <person name="Lee J.H."/>
            <person name="Mock T."/>
            <person name="Rouze P."/>
            <person name="Simmons M.P."/>
            <person name="Aerts A.L."/>
            <person name="Allen A.E."/>
            <person name="Cuvelier M.L."/>
            <person name="Derelle E."/>
            <person name="Everett M.V."/>
            <person name="Foulon E."/>
            <person name="Grimwood J."/>
            <person name="Gundlach H."/>
            <person name="Henrissat B."/>
            <person name="Napoli C."/>
            <person name="McDonald S.M."/>
            <person name="Parker M.S."/>
            <person name="Rombauts S."/>
            <person name="Salamov A."/>
            <person name="Von Dassow P."/>
            <person name="Badger J.H."/>
            <person name="Coutinho P.M."/>
            <person name="Demir E."/>
            <person name="Dubchak I."/>
            <person name="Gentemann C."/>
            <person name="Eikrem W."/>
            <person name="Gready J.E."/>
            <person name="John U."/>
            <person name="Lanier W."/>
            <person name="Lindquist E.A."/>
            <person name="Lucas S."/>
            <person name="Mayer K.F."/>
            <person name="Moreau H."/>
            <person name="Not F."/>
            <person name="Otillar R."/>
            <person name="Panaud O."/>
            <person name="Pangilinan J."/>
            <person name="Paulsen I."/>
            <person name="Piegu B."/>
            <person name="Poliakov A."/>
            <person name="Robbens S."/>
            <person name="Schmutz J."/>
            <person name="Toulza E."/>
            <person name="Wyss T."/>
            <person name="Zelensky A."/>
            <person name="Zhou K."/>
            <person name="Armbrust E.V."/>
            <person name="Bhattacharya D."/>
            <person name="Goodenough U.W."/>
            <person name="Van de Peer Y."/>
            <person name="Grigoriev I.V."/>
        </authorList>
    </citation>
    <scope>NUCLEOTIDE SEQUENCE [LARGE SCALE GENOMIC DNA]</scope>
    <source>
        <strain evidence="4">RCC299 / NOUM17</strain>
    </source>
</reference>
<dbReference type="eggNOG" id="ENOG502RXN4">
    <property type="taxonomic scope" value="Eukaryota"/>
</dbReference>